<dbReference type="PROSITE" id="PS50950">
    <property type="entry name" value="ZF_THAP"/>
    <property type="match status" value="1"/>
</dbReference>
<dbReference type="InterPro" id="IPR038441">
    <property type="entry name" value="THAP_Znf_sf"/>
</dbReference>
<dbReference type="PANTHER" id="PTHR46927">
    <property type="entry name" value="AGAP005574-PA"/>
    <property type="match status" value="1"/>
</dbReference>
<dbReference type="Gene3D" id="6.20.210.20">
    <property type="entry name" value="THAP domain"/>
    <property type="match status" value="1"/>
</dbReference>
<dbReference type="AlphaFoldDB" id="A0A8S4FYS7"/>
<dbReference type="Pfam" id="PF05485">
    <property type="entry name" value="THAP"/>
    <property type="match status" value="1"/>
</dbReference>
<evidence type="ECO:0000313" key="1">
    <source>
        <dbReference type="EMBL" id="CAG9132611.1"/>
    </source>
</evidence>
<keyword evidence="2" id="KW-1185">Reference proteome</keyword>
<dbReference type="InterPro" id="IPR052224">
    <property type="entry name" value="THAP_domain_protein"/>
</dbReference>
<dbReference type="InterPro" id="IPR021896">
    <property type="entry name" value="THAP9-like_HTH"/>
</dbReference>
<proteinExistence type="predicted"/>
<dbReference type="EMBL" id="CAJHNJ030000051">
    <property type="protein sequence ID" value="CAG9132611.1"/>
    <property type="molecule type" value="Genomic_DNA"/>
</dbReference>
<dbReference type="GO" id="GO:0003677">
    <property type="term" value="F:DNA binding"/>
    <property type="evidence" value="ECO:0007669"/>
    <property type="project" value="UniProtKB-UniRule"/>
</dbReference>
<name>A0A8S4FYS7_PLUXY</name>
<dbReference type="SMART" id="SM00692">
    <property type="entry name" value="DM3"/>
    <property type="match status" value="1"/>
</dbReference>
<protein>
    <submittedName>
        <fullName evidence="1">(diamondback moth) hypothetical protein</fullName>
    </submittedName>
</protein>
<gene>
    <name evidence="1" type="ORF">PLXY2_LOCUS10910</name>
</gene>
<comment type="caution">
    <text evidence="1">The sequence shown here is derived from an EMBL/GenBank/DDBJ whole genome shotgun (WGS) entry which is preliminary data.</text>
</comment>
<reference evidence="1" key="1">
    <citation type="submission" date="2020-11" db="EMBL/GenBank/DDBJ databases">
        <authorList>
            <person name="Whiteford S."/>
        </authorList>
    </citation>
    <scope>NUCLEOTIDE SEQUENCE</scope>
</reference>
<sequence length="337" mass="38605">MASMNFNKVKENGTDHGKATPIAMVAPEVKQSSDDTEITKTCAVLGCDDYKSLESHNFFGFPEEESLRQIWADLTGRHDWTPTDYSYICINHFSMDSFDCNEQGNLILVSKAIPSAKLPGHVLEGEYIDEETLENDVLENGEDYEMDSEYEELEEDELDEPPPVKRNEPQASNKQLDNVELLKLFTEVQQLQRQTVGVKEKLRGNMKLHNQQAKYLERLKHAIEVKQKLINQKKKKKSRILLSIQDKIKEDSNGLVLAMPLRHSNDLKNFALSIYKYSPQAYIYARNTLRTMLPSTDVLESWLKSGYHPKNIMTNNNLVKVTAEQTETELSCKVTIN</sequence>
<evidence type="ECO:0000313" key="2">
    <source>
        <dbReference type="Proteomes" id="UP000653454"/>
    </source>
</evidence>
<dbReference type="OrthoDB" id="5984406at2759"/>
<dbReference type="InterPro" id="IPR006612">
    <property type="entry name" value="THAP_Znf"/>
</dbReference>
<dbReference type="Pfam" id="PF12017">
    <property type="entry name" value="Tnp_P_element"/>
    <property type="match status" value="1"/>
</dbReference>
<organism evidence="1 2">
    <name type="scientific">Plutella xylostella</name>
    <name type="common">Diamondback moth</name>
    <name type="synonym">Plutella maculipennis</name>
    <dbReference type="NCBI Taxonomy" id="51655"/>
    <lineage>
        <taxon>Eukaryota</taxon>
        <taxon>Metazoa</taxon>
        <taxon>Ecdysozoa</taxon>
        <taxon>Arthropoda</taxon>
        <taxon>Hexapoda</taxon>
        <taxon>Insecta</taxon>
        <taxon>Pterygota</taxon>
        <taxon>Neoptera</taxon>
        <taxon>Endopterygota</taxon>
        <taxon>Lepidoptera</taxon>
        <taxon>Glossata</taxon>
        <taxon>Ditrysia</taxon>
        <taxon>Yponomeutoidea</taxon>
        <taxon>Plutellidae</taxon>
        <taxon>Plutella</taxon>
    </lineage>
</organism>
<dbReference type="SUPFAM" id="SSF57716">
    <property type="entry name" value="Glucocorticoid receptor-like (DNA-binding domain)"/>
    <property type="match status" value="1"/>
</dbReference>
<dbReference type="Proteomes" id="UP000653454">
    <property type="component" value="Unassembled WGS sequence"/>
</dbReference>
<dbReference type="PANTHER" id="PTHR46927:SF3">
    <property type="entry name" value="THAP-TYPE DOMAIN-CONTAINING PROTEIN"/>
    <property type="match status" value="1"/>
</dbReference>
<dbReference type="KEGG" id="pxy:105388942"/>
<dbReference type="GO" id="GO:0008270">
    <property type="term" value="F:zinc ion binding"/>
    <property type="evidence" value="ECO:0007669"/>
    <property type="project" value="UniProtKB-KW"/>
</dbReference>
<accession>A0A8S4FYS7</accession>
<dbReference type="SMART" id="SM00980">
    <property type="entry name" value="THAP"/>
    <property type="match status" value="1"/>
</dbReference>